<comment type="caution">
    <text evidence="1">The sequence shown here is derived from an EMBL/GenBank/DDBJ whole genome shotgun (WGS) entry which is preliminary data.</text>
</comment>
<keyword evidence="2" id="KW-1185">Reference proteome</keyword>
<evidence type="ECO:0000313" key="1">
    <source>
        <dbReference type="EMBL" id="KAJ8563589.1"/>
    </source>
</evidence>
<dbReference type="EMBL" id="JAJAGQ010000005">
    <property type="protein sequence ID" value="KAJ8563589.1"/>
    <property type="molecule type" value="Genomic_DNA"/>
</dbReference>
<reference evidence="2" key="1">
    <citation type="journal article" date="2023" name="Proc. Natl. Acad. Sci. U.S.A.">
        <title>Genomic and structural basis for evolution of tropane alkaloid biosynthesis.</title>
        <authorList>
            <person name="Wanga Y.-J."/>
            <person name="Taina T."/>
            <person name="Yua J.-Y."/>
            <person name="Lia J."/>
            <person name="Xua B."/>
            <person name="Chenc J."/>
            <person name="D'Auriad J.C."/>
            <person name="Huanga J.-P."/>
            <person name="Huanga S.-X."/>
        </authorList>
    </citation>
    <scope>NUCLEOTIDE SEQUENCE [LARGE SCALE GENOMIC DNA]</scope>
    <source>
        <strain evidence="2">cv. KIB-2019</strain>
    </source>
</reference>
<evidence type="ECO:0000313" key="2">
    <source>
        <dbReference type="Proteomes" id="UP001152561"/>
    </source>
</evidence>
<gene>
    <name evidence="1" type="ORF">K7X08_032041</name>
</gene>
<organism evidence="1 2">
    <name type="scientific">Anisodus acutangulus</name>
    <dbReference type="NCBI Taxonomy" id="402998"/>
    <lineage>
        <taxon>Eukaryota</taxon>
        <taxon>Viridiplantae</taxon>
        <taxon>Streptophyta</taxon>
        <taxon>Embryophyta</taxon>
        <taxon>Tracheophyta</taxon>
        <taxon>Spermatophyta</taxon>
        <taxon>Magnoliopsida</taxon>
        <taxon>eudicotyledons</taxon>
        <taxon>Gunneridae</taxon>
        <taxon>Pentapetalae</taxon>
        <taxon>asterids</taxon>
        <taxon>lamiids</taxon>
        <taxon>Solanales</taxon>
        <taxon>Solanaceae</taxon>
        <taxon>Solanoideae</taxon>
        <taxon>Hyoscyameae</taxon>
        <taxon>Anisodus</taxon>
    </lineage>
</organism>
<proteinExistence type="predicted"/>
<accession>A0A9Q1MNB2</accession>
<sequence>MMLREKLINFQSVAGKSIMDYLTYYGVRLGGEDGFCRIVMDRGLAAYGTVDVDGNVILSRDIPASVLKLFFSLRYRGLDG</sequence>
<protein>
    <submittedName>
        <fullName evidence="1">Uncharacterized protein</fullName>
    </submittedName>
</protein>
<dbReference type="AlphaFoldDB" id="A0A9Q1MNB2"/>
<dbReference type="Proteomes" id="UP001152561">
    <property type="component" value="Unassembled WGS sequence"/>
</dbReference>
<name>A0A9Q1MNB2_9SOLA</name>